<feature type="region of interest" description="Disordered" evidence="1">
    <location>
        <begin position="227"/>
        <end position="263"/>
    </location>
</feature>
<feature type="compositionally biased region" description="Polar residues" evidence="1">
    <location>
        <begin position="44"/>
        <end position="60"/>
    </location>
</feature>
<feature type="region of interest" description="Disordered" evidence="1">
    <location>
        <begin position="41"/>
        <end position="71"/>
    </location>
</feature>
<reference evidence="2" key="1">
    <citation type="journal article" date="2020" name="Stud. Mycol.">
        <title>101 Dothideomycetes genomes: a test case for predicting lifestyles and emergence of pathogens.</title>
        <authorList>
            <person name="Haridas S."/>
            <person name="Albert R."/>
            <person name="Binder M."/>
            <person name="Bloem J."/>
            <person name="Labutti K."/>
            <person name="Salamov A."/>
            <person name="Andreopoulos B."/>
            <person name="Baker S."/>
            <person name="Barry K."/>
            <person name="Bills G."/>
            <person name="Bluhm B."/>
            <person name="Cannon C."/>
            <person name="Castanera R."/>
            <person name="Culley D."/>
            <person name="Daum C."/>
            <person name="Ezra D."/>
            <person name="Gonzalez J."/>
            <person name="Henrissat B."/>
            <person name="Kuo A."/>
            <person name="Liang C."/>
            <person name="Lipzen A."/>
            <person name="Lutzoni F."/>
            <person name="Magnuson J."/>
            <person name="Mondo S."/>
            <person name="Nolan M."/>
            <person name="Ohm R."/>
            <person name="Pangilinan J."/>
            <person name="Park H.-J."/>
            <person name="Ramirez L."/>
            <person name="Alfaro M."/>
            <person name="Sun H."/>
            <person name="Tritt A."/>
            <person name="Yoshinaga Y."/>
            <person name="Zwiers L.-H."/>
            <person name="Turgeon B."/>
            <person name="Goodwin S."/>
            <person name="Spatafora J."/>
            <person name="Crous P."/>
            <person name="Grigoriev I."/>
        </authorList>
    </citation>
    <scope>NUCLEOTIDE SEQUENCE</scope>
    <source>
        <strain evidence="2">CBS 473.64</strain>
    </source>
</reference>
<protein>
    <submittedName>
        <fullName evidence="2">Uncharacterized protein</fullName>
    </submittedName>
</protein>
<dbReference type="Proteomes" id="UP000799753">
    <property type="component" value="Unassembled WGS sequence"/>
</dbReference>
<evidence type="ECO:0000256" key="1">
    <source>
        <dbReference type="SAM" id="MobiDB-lite"/>
    </source>
</evidence>
<feature type="compositionally biased region" description="Basic and acidic residues" evidence="1">
    <location>
        <begin position="232"/>
        <end position="253"/>
    </location>
</feature>
<feature type="region of interest" description="Disordered" evidence="1">
    <location>
        <begin position="1"/>
        <end position="20"/>
    </location>
</feature>
<keyword evidence="3" id="KW-1185">Reference proteome</keyword>
<sequence length="330" mass="36771">MASNRGWKKRSKLHSEREKLASPSIDHLPIVVVASEPPHVRSLSDLQPSVPNPSKCTSGPSVCASPDPTSDGTKNLSDLEIGFVFLQEHQEQYRKYKTVFDFIQDNPQGASGISSDLRDLHLLYVAKSRQILGAMEAWYKERQKNPVYNPEVSNTSRGLSIFQDNALLMENNDAGVDIANVDEEAQDETFEGFDDSVDDISFSSFDDDEGIDTATLHYLIDESTSQDTGALKAKENDGNQKGTKEAKSKDSKQGMRSQSKQKRREFMLEKWKCELKAIENGTAVPPPRAGPNWAKNRGATLRRSIGAMRNGADRKRHGTRKPTKKLYLAV</sequence>
<dbReference type="EMBL" id="MU006809">
    <property type="protein sequence ID" value="KAF2635238.1"/>
    <property type="molecule type" value="Genomic_DNA"/>
</dbReference>
<feature type="compositionally biased region" description="Basic residues" evidence="1">
    <location>
        <begin position="1"/>
        <end position="12"/>
    </location>
</feature>
<dbReference type="OrthoDB" id="3801152at2759"/>
<evidence type="ECO:0000313" key="2">
    <source>
        <dbReference type="EMBL" id="KAF2635238.1"/>
    </source>
</evidence>
<evidence type="ECO:0000313" key="3">
    <source>
        <dbReference type="Proteomes" id="UP000799753"/>
    </source>
</evidence>
<dbReference type="AlphaFoldDB" id="A0A6A6RMA6"/>
<organism evidence="2 3">
    <name type="scientific">Massarina eburnea CBS 473.64</name>
    <dbReference type="NCBI Taxonomy" id="1395130"/>
    <lineage>
        <taxon>Eukaryota</taxon>
        <taxon>Fungi</taxon>
        <taxon>Dikarya</taxon>
        <taxon>Ascomycota</taxon>
        <taxon>Pezizomycotina</taxon>
        <taxon>Dothideomycetes</taxon>
        <taxon>Pleosporomycetidae</taxon>
        <taxon>Pleosporales</taxon>
        <taxon>Massarineae</taxon>
        <taxon>Massarinaceae</taxon>
        <taxon>Massarina</taxon>
    </lineage>
</organism>
<name>A0A6A6RMA6_9PLEO</name>
<accession>A0A6A6RMA6</accession>
<proteinExistence type="predicted"/>
<gene>
    <name evidence="2" type="ORF">P280DRAFT_523329</name>
</gene>